<proteinExistence type="predicted"/>
<gene>
    <name evidence="2" type="ORF">LWI29_004712</name>
</gene>
<evidence type="ECO:0000259" key="1">
    <source>
        <dbReference type="Pfam" id="PF13456"/>
    </source>
</evidence>
<keyword evidence="3" id="KW-1185">Reference proteome</keyword>
<reference evidence="2" key="1">
    <citation type="journal article" date="2022" name="Plant J.">
        <title>Strategies of tolerance reflected in two North American maple genomes.</title>
        <authorList>
            <person name="McEvoy S.L."/>
            <person name="Sezen U.U."/>
            <person name="Trouern-Trend A."/>
            <person name="McMahon S.M."/>
            <person name="Schaberg P.G."/>
            <person name="Yang J."/>
            <person name="Wegrzyn J.L."/>
            <person name="Swenson N.G."/>
        </authorList>
    </citation>
    <scope>NUCLEOTIDE SEQUENCE</scope>
    <source>
        <strain evidence="2">NS2018</strain>
    </source>
</reference>
<organism evidence="2 3">
    <name type="scientific">Acer saccharum</name>
    <name type="common">Sugar maple</name>
    <dbReference type="NCBI Taxonomy" id="4024"/>
    <lineage>
        <taxon>Eukaryota</taxon>
        <taxon>Viridiplantae</taxon>
        <taxon>Streptophyta</taxon>
        <taxon>Embryophyta</taxon>
        <taxon>Tracheophyta</taxon>
        <taxon>Spermatophyta</taxon>
        <taxon>Magnoliopsida</taxon>
        <taxon>eudicotyledons</taxon>
        <taxon>Gunneridae</taxon>
        <taxon>Pentapetalae</taxon>
        <taxon>rosids</taxon>
        <taxon>malvids</taxon>
        <taxon>Sapindales</taxon>
        <taxon>Sapindaceae</taxon>
        <taxon>Hippocastanoideae</taxon>
        <taxon>Acereae</taxon>
        <taxon>Acer</taxon>
    </lineage>
</organism>
<dbReference type="EMBL" id="JAUESC010000380">
    <property type="protein sequence ID" value="KAK0591600.1"/>
    <property type="molecule type" value="Genomic_DNA"/>
</dbReference>
<sequence>MVWLLVSIRKIFNAIIEVTKGTHHANLFQGSVDEPEEGLDEVNEEGAGRDVFGSKVGEVGNVGSVHDRPIKSIGRKKNLSVKSHGMITRLSKATDFGNENIVPEEMKASWNLKEEIAKVIKAGRVLGLNFNGREKDMVEEILFGSNPVLANSTLTVISDSKIAVQWISGCTPGNNSHDQIIGVICSWLGCFKRAVVEFRPRSTDSFADTLAKKGLNPGVDDEWWSVS</sequence>
<dbReference type="AlphaFoldDB" id="A0AA39SKV3"/>
<dbReference type="InterPro" id="IPR002156">
    <property type="entry name" value="RNaseH_domain"/>
</dbReference>
<comment type="caution">
    <text evidence="2">The sequence shown here is derived from an EMBL/GenBank/DDBJ whole genome shotgun (WGS) entry which is preliminary data.</text>
</comment>
<evidence type="ECO:0000313" key="3">
    <source>
        <dbReference type="Proteomes" id="UP001168877"/>
    </source>
</evidence>
<evidence type="ECO:0000313" key="2">
    <source>
        <dbReference type="EMBL" id="KAK0591600.1"/>
    </source>
</evidence>
<dbReference type="Pfam" id="PF13456">
    <property type="entry name" value="RVT_3"/>
    <property type="match status" value="1"/>
</dbReference>
<accession>A0AA39SKV3</accession>
<dbReference type="Proteomes" id="UP001168877">
    <property type="component" value="Unassembled WGS sequence"/>
</dbReference>
<name>A0AA39SKV3_ACESA</name>
<reference evidence="2" key="2">
    <citation type="submission" date="2023-06" db="EMBL/GenBank/DDBJ databases">
        <authorList>
            <person name="Swenson N.G."/>
            <person name="Wegrzyn J.L."/>
            <person name="Mcevoy S.L."/>
        </authorList>
    </citation>
    <scope>NUCLEOTIDE SEQUENCE</scope>
    <source>
        <strain evidence="2">NS2018</strain>
        <tissue evidence="2">Leaf</tissue>
    </source>
</reference>
<feature type="domain" description="RNase H type-1" evidence="1">
    <location>
        <begin position="153"/>
        <end position="213"/>
    </location>
</feature>
<dbReference type="GO" id="GO:0003676">
    <property type="term" value="F:nucleic acid binding"/>
    <property type="evidence" value="ECO:0007669"/>
    <property type="project" value="InterPro"/>
</dbReference>
<dbReference type="GO" id="GO:0004523">
    <property type="term" value="F:RNA-DNA hybrid ribonuclease activity"/>
    <property type="evidence" value="ECO:0007669"/>
    <property type="project" value="InterPro"/>
</dbReference>
<protein>
    <recommendedName>
        <fullName evidence="1">RNase H type-1 domain-containing protein</fullName>
    </recommendedName>
</protein>